<dbReference type="Proteomes" id="UP000006591">
    <property type="component" value="Chromosome 3"/>
</dbReference>
<proteinExistence type="predicted"/>
<name>A0A0E0GPH3_ORYNI</name>
<evidence type="ECO:0000313" key="2">
    <source>
        <dbReference type="Proteomes" id="UP000006591"/>
    </source>
</evidence>
<dbReference type="HOGENOM" id="CLU_2030476_0_0_1"/>
<dbReference type="Gramene" id="ONIVA03G24280.1">
    <property type="protein sequence ID" value="ONIVA03G24280.1"/>
    <property type="gene ID" value="ONIVA03G24280"/>
</dbReference>
<dbReference type="EnsemblPlants" id="ONIVA03G24280.1">
    <property type="protein sequence ID" value="ONIVA03G24280.1"/>
    <property type="gene ID" value="ONIVA03G24280"/>
</dbReference>
<protein>
    <submittedName>
        <fullName evidence="1">Uncharacterized protein</fullName>
    </submittedName>
</protein>
<reference evidence="1" key="1">
    <citation type="submission" date="2015-04" db="UniProtKB">
        <authorList>
            <consortium name="EnsemblPlants"/>
        </authorList>
    </citation>
    <scope>IDENTIFICATION</scope>
    <source>
        <strain evidence="1">SL10</strain>
    </source>
</reference>
<keyword evidence="2" id="KW-1185">Reference proteome</keyword>
<organism evidence="1">
    <name type="scientific">Oryza nivara</name>
    <name type="common">Indian wild rice</name>
    <name type="synonym">Oryza sativa f. spontanea</name>
    <dbReference type="NCBI Taxonomy" id="4536"/>
    <lineage>
        <taxon>Eukaryota</taxon>
        <taxon>Viridiplantae</taxon>
        <taxon>Streptophyta</taxon>
        <taxon>Embryophyta</taxon>
        <taxon>Tracheophyta</taxon>
        <taxon>Spermatophyta</taxon>
        <taxon>Magnoliopsida</taxon>
        <taxon>Liliopsida</taxon>
        <taxon>Poales</taxon>
        <taxon>Poaceae</taxon>
        <taxon>BOP clade</taxon>
        <taxon>Oryzoideae</taxon>
        <taxon>Oryzeae</taxon>
        <taxon>Oryzinae</taxon>
        <taxon>Oryza</taxon>
    </lineage>
</organism>
<sequence length="122" mass="13568">MTKLEIDPTNILPISLEDLYEEQRREIEQHLKATQEALLAGCFINTRQGVVGKPGSTPKVTVMSKLEHTMTSYFDKRIVSFMNSKFGSHVINLPSTSVASTSQAPIHHILAKSMGDHATCRE</sequence>
<accession>A0A0E0GPH3</accession>
<evidence type="ECO:0000313" key="1">
    <source>
        <dbReference type="EnsemblPlants" id="ONIVA03G24280.1"/>
    </source>
</evidence>
<dbReference type="AlphaFoldDB" id="A0A0E0GPH3"/>
<reference evidence="1" key="2">
    <citation type="submission" date="2018-04" db="EMBL/GenBank/DDBJ databases">
        <title>OnivRS2 (Oryza nivara Reference Sequence Version 2).</title>
        <authorList>
            <person name="Zhang J."/>
            <person name="Kudrna D."/>
            <person name="Lee S."/>
            <person name="Talag J."/>
            <person name="Rajasekar S."/>
            <person name="Welchert J."/>
            <person name="Hsing Y.-I."/>
            <person name="Wing R.A."/>
        </authorList>
    </citation>
    <scope>NUCLEOTIDE SEQUENCE [LARGE SCALE GENOMIC DNA]</scope>
    <source>
        <strain evidence="1">SL10</strain>
    </source>
</reference>